<protein>
    <submittedName>
        <fullName evidence="2">NADH(P)-binding-domain-containing protein</fullName>
    </submittedName>
</protein>
<evidence type="ECO:0000313" key="3">
    <source>
        <dbReference type="Proteomes" id="UP000703269"/>
    </source>
</evidence>
<accession>A0A9P3LH72</accession>
<dbReference type="InterPro" id="IPR036291">
    <property type="entry name" value="NAD(P)-bd_dom_sf"/>
</dbReference>
<dbReference type="Gene3D" id="3.40.50.720">
    <property type="entry name" value="NAD(P)-binding Rossmann-like Domain"/>
    <property type="match status" value="1"/>
</dbReference>
<dbReference type="PANTHER" id="PTHR15020:SF50">
    <property type="entry name" value="UPF0659 PROTEIN YMR090W"/>
    <property type="match status" value="1"/>
</dbReference>
<gene>
    <name evidence="2" type="ORF">PsYK624_099860</name>
</gene>
<dbReference type="Pfam" id="PF13460">
    <property type="entry name" value="NAD_binding_10"/>
    <property type="match status" value="1"/>
</dbReference>
<dbReference type="AlphaFoldDB" id="A0A9P3LH72"/>
<dbReference type="OrthoDB" id="10254604at2759"/>
<keyword evidence="3" id="KW-1185">Reference proteome</keyword>
<evidence type="ECO:0000259" key="1">
    <source>
        <dbReference type="Pfam" id="PF13460"/>
    </source>
</evidence>
<reference evidence="2 3" key="1">
    <citation type="submission" date="2021-08" db="EMBL/GenBank/DDBJ databases">
        <title>Draft Genome Sequence of Phanerochaete sordida strain YK-624.</title>
        <authorList>
            <person name="Mori T."/>
            <person name="Dohra H."/>
            <person name="Suzuki T."/>
            <person name="Kawagishi H."/>
            <person name="Hirai H."/>
        </authorList>
    </citation>
    <scope>NUCLEOTIDE SEQUENCE [LARGE SCALE GENOMIC DNA]</scope>
    <source>
        <strain evidence="2 3">YK-624</strain>
    </source>
</reference>
<name>A0A9P3LH72_9APHY</name>
<dbReference type="Proteomes" id="UP000703269">
    <property type="component" value="Unassembled WGS sequence"/>
</dbReference>
<comment type="caution">
    <text evidence="2">The sequence shown here is derived from an EMBL/GenBank/DDBJ whole genome shotgun (WGS) entry which is preliminary data.</text>
</comment>
<dbReference type="InterPro" id="IPR016040">
    <property type="entry name" value="NAD(P)-bd_dom"/>
</dbReference>
<sequence length="229" mass="25099">MRLTRLLVARGDTVVSVFRNGWQAQAVSRAGATPIVLNLEEDGVETFAAVFAGKDVVYFCAGAEGHGGPTRYRTVDYAGARKVFDALELIRGPKPRLIMLSAIDVRDRDKIPAHYTPKDLQHSDHLWTAMGAFLQAKYDADRDLARRRSFKWTILRPGWLTDAESTGRAAVGKAPLGATISRDDVARALALLADRPEADGLGIDINGGEEKIEDGLARVIRRRASDFDP</sequence>
<evidence type="ECO:0000313" key="2">
    <source>
        <dbReference type="EMBL" id="GJE93822.1"/>
    </source>
</evidence>
<organism evidence="2 3">
    <name type="scientific">Phanerochaete sordida</name>
    <dbReference type="NCBI Taxonomy" id="48140"/>
    <lineage>
        <taxon>Eukaryota</taxon>
        <taxon>Fungi</taxon>
        <taxon>Dikarya</taxon>
        <taxon>Basidiomycota</taxon>
        <taxon>Agaricomycotina</taxon>
        <taxon>Agaricomycetes</taxon>
        <taxon>Polyporales</taxon>
        <taxon>Phanerochaetaceae</taxon>
        <taxon>Phanerochaete</taxon>
    </lineage>
</organism>
<proteinExistence type="predicted"/>
<dbReference type="PANTHER" id="PTHR15020">
    <property type="entry name" value="FLAVIN REDUCTASE-RELATED"/>
    <property type="match status" value="1"/>
</dbReference>
<dbReference type="EMBL" id="BPQB01000035">
    <property type="protein sequence ID" value="GJE93822.1"/>
    <property type="molecule type" value="Genomic_DNA"/>
</dbReference>
<feature type="domain" description="NAD(P)-binding" evidence="1">
    <location>
        <begin position="2"/>
        <end position="195"/>
    </location>
</feature>
<dbReference type="SUPFAM" id="SSF51735">
    <property type="entry name" value="NAD(P)-binding Rossmann-fold domains"/>
    <property type="match status" value="1"/>
</dbReference>